<organism evidence="2 3">
    <name type="scientific">Asanoa hainanensis</name>
    <dbReference type="NCBI Taxonomy" id="560556"/>
    <lineage>
        <taxon>Bacteria</taxon>
        <taxon>Bacillati</taxon>
        <taxon>Actinomycetota</taxon>
        <taxon>Actinomycetes</taxon>
        <taxon>Micromonosporales</taxon>
        <taxon>Micromonosporaceae</taxon>
        <taxon>Asanoa</taxon>
    </lineage>
</organism>
<protein>
    <submittedName>
        <fullName evidence="2">Uncharacterized protein</fullName>
    </submittedName>
</protein>
<reference evidence="2 3" key="1">
    <citation type="submission" date="2017-06" db="EMBL/GenBank/DDBJ databases">
        <authorList>
            <person name="Kim H.J."/>
            <person name="Triplett B.A."/>
        </authorList>
    </citation>
    <scope>NUCLEOTIDE SEQUENCE [LARGE SCALE GENOMIC DNA]</scope>
    <source>
        <strain evidence="2 3">CGMCC 4.5593</strain>
    </source>
</reference>
<dbReference type="RefSeq" id="WP_089249104.1">
    <property type="nucleotide sequence ID" value="NZ_FZPH01000005.1"/>
</dbReference>
<accession>A0A239M8Z0</accession>
<keyword evidence="3" id="KW-1185">Reference proteome</keyword>
<gene>
    <name evidence="2" type="ORF">SAMN05421812_105245</name>
</gene>
<dbReference type="EMBL" id="FZPH01000005">
    <property type="protein sequence ID" value="SNT39175.1"/>
    <property type="molecule type" value="Genomic_DNA"/>
</dbReference>
<evidence type="ECO:0000256" key="1">
    <source>
        <dbReference type="SAM" id="MobiDB-lite"/>
    </source>
</evidence>
<evidence type="ECO:0000313" key="3">
    <source>
        <dbReference type="Proteomes" id="UP000198362"/>
    </source>
</evidence>
<name>A0A239M8Z0_9ACTN</name>
<dbReference type="AlphaFoldDB" id="A0A239M8Z0"/>
<dbReference type="Proteomes" id="UP000198362">
    <property type="component" value="Unassembled WGS sequence"/>
</dbReference>
<evidence type="ECO:0000313" key="2">
    <source>
        <dbReference type="EMBL" id="SNT39175.1"/>
    </source>
</evidence>
<proteinExistence type="predicted"/>
<sequence length="180" mass="19454">MELLGELVGYRRIVAEPDAVAELASACANLPLALRIAGAGLVDQPRRGIADYVAELAARNSIVALTVDGDEDSSVRSAFDLSYRALPESAQLIPGRYTAHDLLRQYAAHLAIDEDSLPTRTSAVHRLFDWFSSMSVMASRLLHPEVLRLPVREELPTAVPALTGAGPRPRQDFGIPGEPC</sequence>
<dbReference type="OrthoDB" id="7628974at2"/>
<feature type="region of interest" description="Disordered" evidence="1">
    <location>
        <begin position="160"/>
        <end position="180"/>
    </location>
</feature>